<proteinExistence type="predicted"/>
<gene>
    <name evidence="1" type="ORF">GGD45_004493</name>
    <name evidence="2" type="ORF">GXW80_02010</name>
</gene>
<comment type="caution">
    <text evidence="2">The sequence shown here is derived from an EMBL/GenBank/DDBJ whole genome shotgun (WGS) entry which is preliminary data.</text>
</comment>
<sequence>MSLVRVALRICAVEALKGRTLVDGNVLDSQIGALDIAANGSLHTPQEKPFISVYTDDAKVTDGLELRSLTKSGKVDIFFEAGIATSHVVTDAATDESVIYEGVPATDANFEFHLDLTMRQITDTLADPDNEWSAIFNSLVLGFGQSQRSRASGDTNGVRLAAHQLKLTVDAIADPVRGIALKANSPLARFFAKCETELVSRSPDMGRKIALMRAQISGDADELQAAMRRYGMIYSEADAMLMTPAFEVTR</sequence>
<dbReference type="EMBL" id="JAADZA010000002">
    <property type="protein sequence ID" value="NEV09753.1"/>
    <property type="molecule type" value="Genomic_DNA"/>
</dbReference>
<protein>
    <submittedName>
        <fullName evidence="2">Uncharacterized protein</fullName>
    </submittedName>
</protein>
<evidence type="ECO:0000313" key="3">
    <source>
        <dbReference type="Proteomes" id="UP000471190"/>
    </source>
</evidence>
<accession>A0A6P1C2K0</accession>
<dbReference type="RefSeq" id="WP_015340515.1">
    <property type="nucleotide sequence ID" value="NZ_JAADZA010000002.1"/>
</dbReference>
<name>A0A6P1C2K0_RHITR</name>
<evidence type="ECO:0000313" key="1">
    <source>
        <dbReference type="EMBL" id="MBB6494056.1"/>
    </source>
</evidence>
<dbReference type="Proteomes" id="UP000526625">
    <property type="component" value="Unassembled WGS sequence"/>
</dbReference>
<evidence type="ECO:0000313" key="2">
    <source>
        <dbReference type="EMBL" id="NEV09753.1"/>
    </source>
</evidence>
<dbReference type="EMBL" id="JACHBF010000014">
    <property type="protein sequence ID" value="MBB6494056.1"/>
    <property type="molecule type" value="Genomic_DNA"/>
</dbReference>
<evidence type="ECO:0000313" key="4">
    <source>
        <dbReference type="Proteomes" id="UP000526625"/>
    </source>
</evidence>
<dbReference type="AlphaFoldDB" id="A0A6P1C2K0"/>
<keyword evidence="4" id="KW-1185">Reference proteome</keyword>
<organism evidence="2 3">
    <name type="scientific">Rhizobium tropici</name>
    <dbReference type="NCBI Taxonomy" id="398"/>
    <lineage>
        <taxon>Bacteria</taxon>
        <taxon>Pseudomonadati</taxon>
        <taxon>Pseudomonadota</taxon>
        <taxon>Alphaproteobacteria</taxon>
        <taxon>Hyphomicrobiales</taxon>
        <taxon>Rhizobiaceae</taxon>
        <taxon>Rhizobium/Agrobacterium group</taxon>
        <taxon>Rhizobium</taxon>
    </lineage>
</organism>
<reference evidence="2 3" key="1">
    <citation type="submission" date="2020-02" db="EMBL/GenBank/DDBJ databases">
        <title>Draft genome sequence of Rhizobium tropici.</title>
        <authorList>
            <person name="Khayi S."/>
            <person name="Jemo M."/>
        </authorList>
    </citation>
    <scope>NUCLEOTIDE SEQUENCE [LARGE SCALE GENOMIC DNA]</scope>
    <source>
        <strain evidence="2 3">A12</strain>
    </source>
</reference>
<dbReference type="Proteomes" id="UP000471190">
    <property type="component" value="Unassembled WGS sequence"/>
</dbReference>
<reference evidence="1 4" key="2">
    <citation type="submission" date="2020-08" db="EMBL/GenBank/DDBJ databases">
        <title>Genomic Encyclopedia of Type Strains, Phase IV (KMG-V): Genome sequencing to study the core and pangenomes of soil and plant-associated prokaryotes.</title>
        <authorList>
            <person name="Whitman W."/>
        </authorList>
    </citation>
    <scope>NUCLEOTIDE SEQUENCE [LARGE SCALE GENOMIC DNA]</scope>
    <source>
        <strain evidence="1 4">SEMIA 4059</strain>
    </source>
</reference>